<gene>
    <name evidence="6" type="ORF">AVDCRST_MAG50-3390</name>
</gene>
<dbReference type="SUPFAM" id="SSF46785">
    <property type="entry name" value="Winged helix' DNA-binding domain"/>
    <property type="match status" value="1"/>
</dbReference>
<evidence type="ECO:0000256" key="4">
    <source>
        <dbReference type="ARBA" id="ARBA00023163"/>
    </source>
</evidence>
<protein>
    <recommendedName>
        <fullName evidence="5">HTH lysR-type domain-containing protein</fullName>
    </recommendedName>
</protein>
<sequence length="322" mass="33976">MDLRQLQALVAVADHGTFSAAADALSTVQSNVSAHIARLERELGTTLVDRSAGRLTEEGHTVVERARRIDSELEALVSDLAALQDQVTGRVRVGMIGTTARWLVPLLLDAMLGRHPGVALEVVDATSTSLEPQLLNGRLDLAVVQLPLPGADLSTQPLFDEDLMLFVPPDHPLATADDIGVAQLADLELLLPPQGTSFRQLLDIAANAAGVKLQSCAELDGIRLIASLAMAGHGSAVLPASAIPPEMRDRVAAIRVPALPRRAVGVALRRRGLPSAASRAFLDILHQVVGANAQEEHGLHLVTGVRYSSGANGAVRRGTTSR</sequence>
<dbReference type="GO" id="GO:0005829">
    <property type="term" value="C:cytosol"/>
    <property type="evidence" value="ECO:0007669"/>
    <property type="project" value="TreeGrafter"/>
</dbReference>
<evidence type="ECO:0000256" key="3">
    <source>
        <dbReference type="ARBA" id="ARBA00023125"/>
    </source>
</evidence>
<evidence type="ECO:0000256" key="1">
    <source>
        <dbReference type="ARBA" id="ARBA00009437"/>
    </source>
</evidence>
<dbReference type="AlphaFoldDB" id="A0A6J4J3G5"/>
<dbReference type="Pfam" id="PF00126">
    <property type="entry name" value="HTH_1"/>
    <property type="match status" value="1"/>
</dbReference>
<keyword evidence="2" id="KW-0805">Transcription regulation</keyword>
<dbReference type="PANTHER" id="PTHR30419">
    <property type="entry name" value="HTH-TYPE TRANSCRIPTIONAL REGULATOR YBHD"/>
    <property type="match status" value="1"/>
</dbReference>
<evidence type="ECO:0000259" key="5">
    <source>
        <dbReference type="PROSITE" id="PS50931"/>
    </source>
</evidence>
<dbReference type="InterPro" id="IPR036388">
    <property type="entry name" value="WH-like_DNA-bd_sf"/>
</dbReference>
<feature type="domain" description="HTH lysR-type" evidence="5">
    <location>
        <begin position="1"/>
        <end position="56"/>
    </location>
</feature>
<comment type="similarity">
    <text evidence="1">Belongs to the LysR transcriptional regulatory family.</text>
</comment>
<dbReference type="PRINTS" id="PR00039">
    <property type="entry name" value="HTHLYSR"/>
</dbReference>
<dbReference type="InterPro" id="IPR000847">
    <property type="entry name" value="LysR_HTH_N"/>
</dbReference>
<dbReference type="EMBL" id="CADCTF010000156">
    <property type="protein sequence ID" value="CAA9269432.1"/>
    <property type="molecule type" value="Genomic_DNA"/>
</dbReference>
<dbReference type="FunFam" id="1.10.10.10:FF:000001">
    <property type="entry name" value="LysR family transcriptional regulator"/>
    <property type="match status" value="1"/>
</dbReference>
<dbReference type="InterPro" id="IPR005119">
    <property type="entry name" value="LysR_subst-bd"/>
</dbReference>
<proteinExistence type="inferred from homology"/>
<dbReference type="SUPFAM" id="SSF53850">
    <property type="entry name" value="Periplasmic binding protein-like II"/>
    <property type="match status" value="1"/>
</dbReference>
<dbReference type="Gene3D" id="1.10.10.10">
    <property type="entry name" value="Winged helix-like DNA-binding domain superfamily/Winged helix DNA-binding domain"/>
    <property type="match status" value="1"/>
</dbReference>
<dbReference type="InterPro" id="IPR036390">
    <property type="entry name" value="WH_DNA-bd_sf"/>
</dbReference>
<dbReference type="GO" id="GO:0003700">
    <property type="term" value="F:DNA-binding transcription factor activity"/>
    <property type="evidence" value="ECO:0007669"/>
    <property type="project" value="InterPro"/>
</dbReference>
<evidence type="ECO:0000313" key="6">
    <source>
        <dbReference type="EMBL" id="CAA9269432.1"/>
    </source>
</evidence>
<keyword evidence="3" id="KW-0238">DNA-binding</keyword>
<dbReference type="CDD" id="cd05466">
    <property type="entry name" value="PBP2_LTTR_substrate"/>
    <property type="match status" value="1"/>
</dbReference>
<name>A0A6J4J3G5_9ACTN</name>
<dbReference type="GO" id="GO:0003677">
    <property type="term" value="F:DNA binding"/>
    <property type="evidence" value="ECO:0007669"/>
    <property type="project" value="UniProtKB-KW"/>
</dbReference>
<dbReference type="Pfam" id="PF03466">
    <property type="entry name" value="LysR_substrate"/>
    <property type="match status" value="1"/>
</dbReference>
<evidence type="ECO:0000256" key="2">
    <source>
        <dbReference type="ARBA" id="ARBA00023015"/>
    </source>
</evidence>
<dbReference type="InterPro" id="IPR050950">
    <property type="entry name" value="HTH-type_LysR_regulators"/>
</dbReference>
<keyword evidence="4" id="KW-0804">Transcription</keyword>
<accession>A0A6J4J3G5</accession>
<reference evidence="6" key="1">
    <citation type="submission" date="2020-02" db="EMBL/GenBank/DDBJ databases">
        <authorList>
            <person name="Meier V. D."/>
        </authorList>
    </citation>
    <scope>NUCLEOTIDE SEQUENCE</scope>
    <source>
        <strain evidence="6">AVDCRST_MAG50</strain>
    </source>
</reference>
<dbReference type="Gene3D" id="3.40.190.290">
    <property type="match status" value="1"/>
</dbReference>
<dbReference type="PROSITE" id="PS50931">
    <property type="entry name" value="HTH_LYSR"/>
    <property type="match status" value="1"/>
</dbReference>
<organism evidence="6">
    <name type="scientific">uncultured Acidimicrobiales bacterium</name>
    <dbReference type="NCBI Taxonomy" id="310071"/>
    <lineage>
        <taxon>Bacteria</taxon>
        <taxon>Bacillati</taxon>
        <taxon>Actinomycetota</taxon>
        <taxon>Acidimicrobiia</taxon>
        <taxon>Acidimicrobiales</taxon>
        <taxon>environmental samples</taxon>
    </lineage>
</organism>